<reference evidence="1" key="1">
    <citation type="submission" date="2021-06" db="EMBL/GenBank/DDBJ databases">
        <authorList>
            <person name="Kallberg Y."/>
            <person name="Tangrot J."/>
            <person name="Rosling A."/>
        </authorList>
    </citation>
    <scope>NUCLEOTIDE SEQUENCE</scope>
    <source>
        <strain evidence="1">CL356</strain>
    </source>
</reference>
<organism evidence="1 2">
    <name type="scientific">Acaulospora colombiana</name>
    <dbReference type="NCBI Taxonomy" id="27376"/>
    <lineage>
        <taxon>Eukaryota</taxon>
        <taxon>Fungi</taxon>
        <taxon>Fungi incertae sedis</taxon>
        <taxon>Mucoromycota</taxon>
        <taxon>Glomeromycotina</taxon>
        <taxon>Glomeromycetes</taxon>
        <taxon>Diversisporales</taxon>
        <taxon>Acaulosporaceae</taxon>
        <taxon>Acaulospora</taxon>
    </lineage>
</organism>
<keyword evidence="2" id="KW-1185">Reference proteome</keyword>
<dbReference type="EMBL" id="CAJVPT010009836">
    <property type="protein sequence ID" value="CAG8564966.1"/>
    <property type="molecule type" value="Genomic_DNA"/>
</dbReference>
<evidence type="ECO:0000313" key="1">
    <source>
        <dbReference type="EMBL" id="CAG8564966.1"/>
    </source>
</evidence>
<name>A0ACA9M490_9GLOM</name>
<evidence type="ECO:0000313" key="2">
    <source>
        <dbReference type="Proteomes" id="UP000789525"/>
    </source>
</evidence>
<sequence>MSIKTMQILSDLNKNIVPENGTRSYDKVFNSTPSMDNIKRHNCSNSQGASTSSPVPASSRYAASDLTCSSPVQSRAKVYDDSIVGNSTDVTNKLVDPSDDIESTSNSSVIASHASFAPPSLTSNQPLLNGESRKIQPPAPPRIATIFADSVITPPTSDGIAKKSQHQRVASDDDVLITLPSPATSVHDFPASHHIKNNQIQKRANSTNLSVKKSSYSHHRPGHWRELSSEMYHQNNHCSNDEVGPISSHSSLQQRLKKLGLNCSELIGHYAIIKTIGSGSFSEVKLAMNLNSCENVAIKMIAVKGIQDSDRLQTGVWREVELLKFIDHPNIVSLVDTIDTPSHLCLILEYVPGGELFDFVNDYYEETTEDDMKHIFLQIVEIVSYLHNANIVHRDLKLENILLKSPYSPERPENPIIKLTDFGLAKFIDPKSPLSTTRCGSEEYAAPELILAQPYDGRKTDIWALGIILYSLLVGYLPFNQERGQTRKQFCSKIARADFNFPPSSASGRRGKISEEAKDLVKRILQRVPEKRLSLSGIKDHPWLQVTKISKI</sequence>
<gene>
    <name evidence="1" type="ORF">ACOLOM_LOCUS5378</name>
</gene>
<comment type="caution">
    <text evidence="1">The sequence shown here is derived from an EMBL/GenBank/DDBJ whole genome shotgun (WGS) entry which is preliminary data.</text>
</comment>
<accession>A0ACA9M490</accession>
<dbReference type="Proteomes" id="UP000789525">
    <property type="component" value="Unassembled WGS sequence"/>
</dbReference>
<protein>
    <submittedName>
        <fullName evidence="1">2692_t:CDS:1</fullName>
    </submittedName>
</protein>
<proteinExistence type="predicted"/>